<proteinExistence type="predicted"/>
<name>A0A951U5U2_9CYAN</name>
<gene>
    <name evidence="1" type="ORF">KME07_17090</name>
</gene>
<reference evidence="1" key="1">
    <citation type="submission" date="2021-05" db="EMBL/GenBank/DDBJ databases">
        <authorList>
            <person name="Pietrasiak N."/>
            <person name="Ward R."/>
            <person name="Stajich J.E."/>
            <person name="Kurbessoian T."/>
        </authorList>
    </citation>
    <scope>NUCLEOTIDE SEQUENCE</scope>
    <source>
        <strain evidence="1">GSE-TBD4-15B</strain>
    </source>
</reference>
<dbReference type="AlphaFoldDB" id="A0A951U5U2"/>
<reference evidence="1" key="2">
    <citation type="journal article" date="2022" name="Microbiol. Resour. Announc.">
        <title>Metagenome Sequencing to Explore Phylogenomics of Terrestrial Cyanobacteria.</title>
        <authorList>
            <person name="Ward R.D."/>
            <person name="Stajich J.E."/>
            <person name="Johansen J.R."/>
            <person name="Huntemann M."/>
            <person name="Clum A."/>
            <person name="Foster B."/>
            <person name="Foster B."/>
            <person name="Roux S."/>
            <person name="Palaniappan K."/>
            <person name="Varghese N."/>
            <person name="Mukherjee S."/>
            <person name="Reddy T.B.K."/>
            <person name="Daum C."/>
            <person name="Copeland A."/>
            <person name="Chen I.A."/>
            <person name="Ivanova N.N."/>
            <person name="Kyrpides N.C."/>
            <person name="Shapiro N."/>
            <person name="Eloe-Fadrosh E.A."/>
            <person name="Pietrasiak N."/>
        </authorList>
    </citation>
    <scope>NUCLEOTIDE SEQUENCE</scope>
    <source>
        <strain evidence="1">GSE-TBD4-15B</strain>
    </source>
</reference>
<protein>
    <submittedName>
        <fullName evidence="1">Uncharacterized protein</fullName>
    </submittedName>
</protein>
<organism evidence="1 2">
    <name type="scientific">Pegethrix bostrychoides GSE-TBD4-15B</name>
    <dbReference type="NCBI Taxonomy" id="2839662"/>
    <lineage>
        <taxon>Bacteria</taxon>
        <taxon>Bacillati</taxon>
        <taxon>Cyanobacteriota</taxon>
        <taxon>Cyanophyceae</taxon>
        <taxon>Oculatellales</taxon>
        <taxon>Oculatellaceae</taxon>
        <taxon>Pegethrix</taxon>
    </lineage>
</organism>
<sequence length="266" mass="30056">MKKIPPTFCWTKMGAEAGEELAAIIRRKEWERQLGGGYFFWGIGQSLGENAKVVAPEITSLHVIFSPMPSKPKLIDVAPNDVVIWNAWIDAQGVVRRLPIHCFITSRAFLPSGRKKESHYALVCFSDQELDKQSNEIFIFPNHLRNVATNKPLGASQVTAIVRALNLKDKTSDTKHYSVSFTAELRSPYCVQLAQPLLLDVEELIEIKEITNSGDIGLWNALVKSIRSRMTEQINWVQCTLDFFDEDDLSFTDSLSLLQHSEYSNV</sequence>
<evidence type="ECO:0000313" key="1">
    <source>
        <dbReference type="EMBL" id="MBW4467143.1"/>
    </source>
</evidence>
<dbReference type="EMBL" id="JAHHHV010000074">
    <property type="protein sequence ID" value="MBW4467143.1"/>
    <property type="molecule type" value="Genomic_DNA"/>
</dbReference>
<evidence type="ECO:0000313" key="2">
    <source>
        <dbReference type="Proteomes" id="UP000707356"/>
    </source>
</evidence>
<accession>A0A951U5U2</accession>
<dbReference type="Proteomes" id="UP000707356">
    <property type="component" value="Unassembled WGS sequence"/>
</dbReference>
<comment type="caution">
    <text evidence="1">The sequence shown here is derived from an EMBL/GenBank/DDBJ whole genome shotgun (WGS) entry which is preliminary data.</text>
</comment>